<reference evidence="1" key="2">
    <citation type="submission" date="2024-10" db="UniProtKB">
        <authorList>
            <consortium name="EnsemblProtists"/>
        </authorList>
    </citation>
    <scope>IDENTIFICATION</scope>
</reference>
<dbReference type="GeneID" id="17251124"/>
<dbReference type="RefSeq" id="XP_005757421.1">
    <property type="nucleotide sequence ID" value="XM_005757364.1"/>
</dbReference>
<keyword evidence="2" id="KW-1185">Reference proteome</keyword>
<dbReference type="EnsemblProtists" id="EOD32973">
    <property type="protein sequence ID" value="EOD32973"/>
    <property type="gene ID" value="EMIHUDRAFT_230146"/>
</dbReference>
<evidence type="ECO:0000313" key="2">
    <source>
        <dbReference type="Proteomes" id="UP000013827"/>
    </source>
</evidence>
<dbReference type="KEGG" id="ehx:EMIHUDRAFT_230146"/>
<dbReference type="GeneID" id="17278245"/>
<dbReference type="EnsemblProtists" id="EOD04992">
    <property type="protein sequence ID" value="EOD04992"/>
    <property type="gene ID" value="EMIHUDRAFT_220458"/>
</dbReference>
<evidence type="ECO:0000313" key="1">
    <source>
        <dbReference type="EnsemblProtists" id="EOD04992"/>
    </source>
</evidence>
<reference evidence="2" key="1">
    <citation type="journal article" date="2013" name="Nature">
        <title>Pan genome of the phytoplankton Emiliania underpins its global distribution.</title>
        <authorList>
            <person name="Read B.A."/>
            <person name="Kegel J."/>
            <person name="Klute M.J."/>
            <person name="Kuo A."/>
            <person name="Lefebvre S.C."/>
            <person name="Maumus F."/>
            <person name="Mayer C."/>
            <person name="Miller J."/>
            <person name="Monier A."/>
            <person name="Salamov A."/>
            <person name="Young J."/>
            <person name="Aguilar M."/>
            <person name="Claverie J.M."/>
            <person name="Frickenhaus S."/>
            <person name="Gonzalez K."/>
            <person name="Herman E.K."/>
            <person name="Lin Y.C."/>
            <person name="Napier J."/>
            <person name="Ogata H."/>
            <person name="Sarno A.F."/>
            <person name="Shmutz J."/>
            <person name="Schroeder D."/>
            <person name="de Vargas C."/>
            <person name="Verret F."/>
            <person name="von Dassow P."/>
            <person name="Valentin K."/>
            <person name="Van de Peer Y."/>
            <person name="Wheeler G."/>
            <person name="Dacks J.B."/>
            <person name="Delwiche C.F."/>
            <person name="Dyhrman S.T."/>
            <person name="Glockner G."/>
            <person name="John U."/>
            <person name="Richards T."/>
            <person name="Worden A.Z."/>
            <person name="Zhang X."/>
            <person name="Grigoriev I.V."/>
            <person name="Allen A.E."/>
            <person name="Bidle K."/>
            <person name="Borodovsky M."/>
            <person name="Bowler C."/>
            <person name="Brownlee C."/>
            <person name="Cock J.M."/>
            <person name="Elias M."/>
            <person name="Gladyshev V.N."/>
            <person name="Groth M."/>
            <person name="Guda C."/>
            <person name="Hadaegh A."/>
            <person name="Iglesias-Rodriguez M.D."/>
            <person name="Jenkins J."/>
            <person name="Jones B.M."/>
            <person name="Lawson T."/>
            <person name="Leese F."/>
            <person name="Lindquist E."/>
            <person name="Lobanov A."/>
            <person name="Lomsadze A."/>
            <person name="Malik S.B."/>
            <person name="Marsh M.E."/>
            <person name="Mackinder L."/>
            <person name="Mock T."/>
            <person name="Mueller-Roeber B."/>
            <person name="Pagarete A."/>
            <person name="Parker M."/>
            <person name="Probert I."/>
            <person name="Quesneville H."/>
            <person name="Raines C."/>
            <person name="Rensing S.A."/>
            <person name="Riano-Pachon D.M."/>
            <person name="Richier S."/>
            <person name="Rokitta S."/>
            <person name="Shiraiwa Y."/>
            <person name="Soanes D.M."/>
            <person name="van der Giezen M."/>
            <person name="Wahlund T.M."/>
            <person name="Williams B."/>
            <person name="Wilson W."/>
            <person name="Wolfe G."/>
            <person name="Wurch L.L."/>
        </authorList>
    </citation>
    <scope>NUCLEOTIDE SEQUENCE</scope>
</reference>
<name>A0A0D3I157_EMIH1</name>
<dbReference type="Proteomes" id="UP000013827">
    <property type="component" value="Unassembled WGS sequence"/>
</dbReference>
<proteinExistence type="predicted"/>
<dbReference type="PaxDb" id="2903-EOD04992"/>
<accession>A0A0D3I157</accession>
<sequence>MWPVYTAPPAGTSRDDAGHVGGLGGGRGALEALIARSAASASAGASAAAAEESPAAEATPANLEVEIAYTRQPSSAARCGARAGAGGFSLLESTFRKQHGAIPCDFDPSSLGWEPARLPSSDLHCQFSQLPARP</sequence>
<organism evidence="1 2">
    <name type="scientific">Emiliania huxleyi (strain CCMP1516)</name>
    <dbReference type="NCBI Taxonomy" id="280463"/>
    <lineage>
        <taxon>Eukaryota</taxon>
        <taxon>Haptista</taxon>
        <taxon>Haptophyta</taxon>
        <taxon>Prymnesiophyceae</taxon>
        <taxon>Isochrysidales</taxon>
        <taxon>Noelaerhabdaceae</taxon>
        <taxon>Emiliania</taxon>
    </lineage>
</organism>
<dbReference type="AlphaFoldDB" id="A0A0D3I157"/>
<protein>
    <submittedName>
        <fullName evidence="1">Uncharacterized protein</fullName>
    </submittedName>
</protein>
<dbReference type="HOGENOM" id="CLU_1900182_0_0_1"/>
<dbReference type="RefSeq" id="XP_005785402.1">
    <property type="nucleotide sequence ID" value="XM_005785345.1"/>
</dbReference>
<dbReference type="KEGG" id="ehx:EMIHUDRAFT_220458"/>